<feature type="region of interest" description="Disordered" evidence="1">
    <location>
        <begin position="254"/>
        <end position="286"/>
    </location>
</feature>
<name>A0AAD7HBM8_9AGAR</name>
<protein>
    <recommendedName>
        <fullName evidence="6">Transmembrane protein</fullName>
    </recommendedName>
</protein>
<keyword evidence="3" id="KW-0732">Signal</keyword>
<dbReference type="Proteomes" id="UP001215280">
    <property type="component" value="Unassembled WGS sequence"/>
</dbReference>
<gene>
    <name evidence="4" type="ORF">DFH07DRAFT_973728</name>
</gene>
<keyword evidence="2" id="KW-0472">Membrane</keyword>
<dbReference type="AlphaFoldDB" id="A0AAD7HBM8"/>
<reference evidence="4" key="1">
    <citation type="submission" date="2023-03" db="EMBL/GenBank/DDBJ databases">
        <title>Massive genome expansion in bonnet fungi (Mycena s.s.) driven by repeated elements and novel gene families across ecological guilds.</title>
        <authorList>
            <consortium name="Lawrence Berkeley National Laboratory"/>
            <person name="Harder C.B."/>
            <person name="Miyauchi S."/>
            <person name="Viragh M."/>
            <person name="Kuo A."/>
            <person name="Thoen E."/>
            <person name="Andreopoulos B."/>
            <person name="Lu D."/>
            <person name="Skrede I."/>
            <person name="Drula E."/>
            <person name="Henrissat B."/>
            <person name="Morin E."/>
            <person name="Kohler A."/>
            <person name="Barry K."/>
            <person name="LaButti K."/>
            <person name="Morin E."/>
            <person name="Salamov A."/>
            <person name="Lipzen A."/>
            <person name="Mereny Z."/>
            <person name="Hegedus B."/>
            <person name="Baldrian P."/>
            <person name="Stursova M."/>
            <person name="Weitz H."/>
            <person name="Taylor A."/>
            <person name="Grigoriev I.V."/>
            <person name="Nagy L.G."/>
            <person name="Martin F."/>
            <person name="Kauserud H."/>
        </authorList>
    </citation>
    <scope>NUCLEOTIDE SEQUENCE</scope>
    <source>
        <strain evidence="4">CBHHK188m</strain>
    </source>
</reference>
<feature type="region of interest" description="Disordered" evidence="1">
    <location>
        <begin position="216"/>
        <end position="235"/>
    </location>
</feature>
<organism evidence="4 5">
    <name type="scientific">Mycena maculata</name>
    <dbReference type="NCBI Taxonomy" id="230809"/>
    <lineage>
        <taxon>Eukaryota</taxon>
        <taxon>Fungi</taxon>
        <taxon>Dikarya</taxon>
        <taxon>Basidiomycota</taxon>
        <taxon>Agaricomycotina</taxon>
        <taxon>Agaricomycetes</taxon>
        <taxon>Agaricomycetidae</taxon>
        <taxon>Agaricales</taxon>
        <taxon>Marasmiineae</taxon>
        <taxon>Mycenaceae</taxon>
        <taxon>Mycena</taxon>
    </lineage>
</organism>
<keyword evidence="5" id="KW-1185">Reference proteome</keyword>
<evidence type="ECO:0000256" key="2">
    <source>
        <dbReference type="SAM" id="Phobius"/>
    </source>
</evidence>
<keyword evidence="2" id="KW-1133">Transmembrane helix</keyword>
<evidence type="ECO:0000313" key="5">
    <source>
        <dbReference type="Proteomes" id="UP001215280"/>
    </source>
</evidence>
<evidence type="ECO:0000313" key="4">
    <source>
        <dbReference type="EMBL" id="KAJ7717063.1"/>
    </source>
</evidence>
<evidence type="ECO:0008006" key="6">
    <source>
        <dbReference type="Google" id="ProtNLM"/>
    </source>
</evidence>
<keyword evidence="2" id="KW-0812">Transmembrane</keyword>
<evidence type="ECO:0000256" key="3">
    <source>
        <dbReference type="SAM" id="SignalP"/>
    </source>
</evidence>
<proteinExistence type="predicted"/>
<comment type="caution">
    <text evidence="4">The sequence shown here is derived from an EMBL/GenBank/DDBJ whole genome shotgun (WGS) entry which is preliminary data.</text>
</comment>
<sequence length="478" mass="51200">MVLFAFSIPALAVALFVSFASTVFQAVDPSPSASATPLLPASISSLETLVFDMHAELDALESEPIVRTHFLIAMPDSGPANAVLVESTFDGTHTDTDEEWVVCFAPFRSLCPTSDPVWLLALPAAVILLYAVAFAASLDGDPPSRIVVSAAESLQGEELAFPICNFLQLDSAKDADFVVPAEDINGTPAITQLVPRVALAVLPIALGVAEEPALSVVPPTSRPTAPLVEEPAASRTLPTDAVRPFRRIDRVRVRTEGPPMPPRASRRVRTRTAPAHMRHHPTESMGSAETILTGEEEAQRQVDRVRSHTEMPMTLPRVAPRTRTRTAPGQLVLVPAPPTPAGAAVRRIFPLDALPVIVGAPVPPAIVSSHLIQSDIPGSVIYETPAPLFHATTRSSPVALRDLRDRSRLASTIVYHGRSAPPAGPHPVYQYPMPNRFVHAQVQHYQHHSDVQRRAAPVASKTTGLTGGVMLGTAPRAR</sequence>
<feature type="transmembrane region" description="Helical" evidence="2">
    <location>
        <begin position="117"/>
        <end position="136"/>
    </location>
</feature>
<feature type="signal peptide" evidence="3">
    <location>
        <begin position="1"/>
        <end position="25"/>
    </location>
</feature>
<dbReference type="EMBL" id="JARJLG010000324">
    <property type="protein sequence ID" value="KAJ7717063.1"/>
    <property type="molecule type" value="Genomic_DNA"/>
</dbReference>
<accession>A0AAD7HBM8</accession>
<evidence type="ECO:0000256" key="1">
    <source>
        <dbReference type="SAM" id="MobiDB-lite"/>
    </source>
</evidence>
<feature type="chain" id="PRO_5042036969" description="Transmembrane protein" evidence="3">
    <location>
        <begin position="26"/>
        <end position="478"/>
    </location>
</feature>